<name>A0A3A3G7G6_9BURK</name>
<comment type="caution">
    <text evidence="1">The sequence shown here is derived from an EMBL/GenBank/DDBJ whole genome shotgun (WGS) entry which is preliminary data.</text>
</comment>
<evidence type="ECO:0000313" key="1">
    <source>
        <dbReference type="EMBL" id="RJG03911.1"/>
    </source>
</evidence>
<organism evidence="1 2">
    <name type="scientific">Noviherbaspirillum sedimenti</name>
    <dbReference type="NCBI Taxonomy" id="2320865"/>
    <lineage>
        <taxon>Bacteria</taxon>
        <taxon>Pseudomonadati</taxon>
        <taxon>Pseudomonadota</taxon>
        <taxon>Betaproteobacteria</taxon>
        <taxon>Burkholderiales</taxon>
        <taxon>Oxalobacteraceae</taxon>
        <taxon>Noviherbaspirillum</taxon>
    </lineage>
</organism>
<evidence type="ECO:0000313" key="2">
    <source>
        <dbReference type="Proteomes" id="UP000266327"/>
    </source>
</evidence>
<dbReference type="EMBL" id="QYUQ01000002">
    <property type="protein sequence ID" value="RJG03911.1"/>
    <property type="molecule type" value="Genomic_DNA"/>
</dbReference>
<sequence length="131" mass="14716">MDKLYLSKRNIATLLQKLDSVRDGEASACTIIKNDTAHPVYAQTLRRIAVMAIEAQDRYVNGVSPRLQLSRPTLLLLIDRIERQADDAIRIDALEVFAVPDEKYYGDRSEADIAPIGDLSSAFIRNRGKQN</sequence>
<dbReference type="Proteomes" id="UP000266327">
    <property type="component" value="Unassembled WGS sequence"/>
</dbReference>
<dbReference type="OrthoDB" id="9153307at2"/>
<protein>
    <submittedName>
        <fullName evidence="1">Uncharacterized protein</fullName>
    </submittedName>
</protein>
<dbReference type="AlphaFoldDB" id="A0A3A3G7G6"/>
<dbReference type="RefSeq" id="WP_119787395.1">
    <property type="nucleotide sequence ID" value="NZ_QYUQ01000002.1"/>
</dbReference>
<proteinExistence type="predicted"/>
<keyword evidence="2" id="KW-1185">Reference proteome</keyword>
<gene>
    <name evidence="1" type="ORF">D3878_21860</name>
</gene>
<accession>A0A3A3G7G6</accession>
<reference evidence="2" key="1">
    <citation type="submission" date="2018-09" db="EMBL/GenBank/DDBJ databases">
        <authorList>
            <person name="Zhu H."/>
        </authorList>
    </citation>
    <scope>NUCLEOTIDE SEQUENCE [LARGE SCALE GENOMIC DNA]</scope>
    <source>
        <strain evidence="2">K1S02-23</strain>
    </source>
</reference>